<dbReference type="RefSeq" id="XP_062645009.1">
    <property type="nucleotide sequence ID" value="XM_062787931.1"/>
</dbReference>
<dbReference type="GeneID" id="87824701"/>
<feature type="compositionally biased region" description="Low complexity" evidence="1">
    <location>
        <begin position="43"/>
        <end position="53"/>
    </location>
</feature>
<keyword evidence="3" id="KW-1185">Reference proteome</keyword>
<feature type="non-terminal residue" evidence="2">
    <location>
        <position position="198"/>
    </location>
</feature>
<sequence>PFNTTLQSPTDAFAQAAAYYSVEQQPNLSTLREPSPEPDPRATDTNTNTNADPSPQQIAIKRTKYAKSRLATAHEGWTIVVQTLLNKGIVPADEGLTREMKAFGDAMCGRYAAASFLWRVLDDMPEEDWFGEGEKFDATLRRLKTLERLEGRLVCWEGVVLRLVELVEGMDGEERNEGVVDEVRRLLTRWRSGVPRKP</sequence>
<feature type="non-terminal residue" evidence="2">
    <location>
        <position position="1"/>
    </location>
</feature>
<reference evidence="2" key="1">
    <citation type="journal article" date="2023" name="Mol. Phylogenet. Evol.">
        <title>Genome-scale phylogeny and comparative genomics of the fungal order Sordariales.</title>
        <authorList>
            <person name="Hensen N."/>
            <person name="Bonometti L."/>
            <person name="Westerberg I."/>
            <person name="Brannstrom I.O."/>
            <person name="Guillou S."/>
            <person name="Cros-Aarteil S."/>
            <person name="Calhoun S."/>
            <person name="Haridas S."/>
            <person name="Kuo A."/>
            <person name="Mondo S."/>
            <person name="Pangilinan J."/>
            <person name="Riley R."/>
            <person name="LaButti K."/>
            <person name="Andreopoulos B."/>
            <person name="Lipzen A."/>
            <person name="Chen C."/>
            <person name="Yan M."/>
            <person name="Daum C."/>
            <person name="Ng V."/>
            <person name="Clum A."/>
            <person name="Steindorff A."/>
            <person name="Ohm R.A."/>
            <person name="Martin F."/>
            <person name="Silar P."/>
            <person name="Natvig D.O."/>
            <person name="Lalanne C."/>
            <person name="Gautier V."/>
            <person name="Ament-Velasquez S.L."/>
            <person name="Kruys A."/>
            <person name="Hutchinson M.I."/>
            <person name="Powell A.J."/>
            <person name="Barry K."/>
            <person name="Miller A.N."/>
            <person name="Grigoriev I.V."/>
            <person name="Debuchy R."/>
            <person name="Gladieux P."/>
            <person name="Hiltunen Thoren M."/>
            <person name="Johannesson H."/>
        </authorList>
    </citation>
    <scope>NUCLEOTIDE SEQUENCE</scope>
    <source>
        <strain evidence="2">CBS 731.68</strain>
    </source>
</reference>
<protein>
    <submittedName>
        <fullName evidence="2">Uncharacterized protein</fullName>
    </submittedName>
</protein>
<dbReference type="Proteomes" id="UP001302602">
    <property type="component" value="Unassembled WGS sequence"/>
</dbReference>
<evidence type="ECO:0000313" key="2">
    <source>
        <dbReference type="EMBL" id="KAK4121238.1"/>
    </source>
</evidence>
<name>A0AAN6Z1B4_9PEZI</name>
<evidence type="ECO:0000256" key="1">
    <source>
        <dbReference type="SAM" id="MobiDB-lite"/>
    </source>
</evidence>
<proteinExistence type="predicted"/>
<organism evidence="2 3">
    <name type="scientific">Parathielavia appendiculata</name>
    <dbReference type="NCBI Taxonomy" id="2587402"/>
    <lineage>
        <taxon>Eukaryota</taxon>
        <taxon>Fungi</taxon>
        <taxon>Dikarya</taxon>
        <taxon>Ascomycota</taxon>
        <taxon>Pezizomycotina</taxon>
        <taxon>Sordariomycetes</taxon>
        <taxon>Sordariomycetidae</taxon>
        <taxon>Sordariales</taxon>
        <taxon>Chaetomiaceae</taxon>
        <taxon>Parathielavia</taxon>
    </lineage>
</organism>
<dbReference type="EMBL" id="MU853234">
    <property type="protein sequence ID" value="KAK4121238.1"/>
    <property type="molecule type" value="Genomic_DNA"/>
</dbReference>
<accession>A0AAN6Z1B4</accession>
<feature type="region of interest" description="Disordered" evidence="1">
    <location>
        <begin position="24"/>
        <end position="57"/>
    </location>
</feature>
<dbReference type="AlphaFoldDB" id="A0AAN6Z1B4"/>
<gene>
    <name evidence="2" type="ORF">N657DRAFT_554828</name>
</gene>
<comment type="caution">
    <text evidence="2">The sequence shown here is derived from an EMBL/GenBank/DDBJ whole genome shotgun (WGS) entry which is preliminary data.</text>
</comment>
<evidence type="ECO:0000313" key="3">
    <source>
        <dbReference type="Proteomes" id="UP001302602"/>
    </source>
</evidence>
<reference evidence="2" key="2">
    <citation type="submission" date="2023-05" db="EMBL/GenBank/DDBJ databases">
        <authorList>
            <consortium name="Lawrence Berkeley National Laboratory"/>
            <person name="Steindorff A."/>
            <person name="Hensen N."/>
            <person name="Bonometti L."/>
            <person name="Westerberg I."/>
            <person name="Brannstrom I.O."/>
            <person name="Guillou S."/>
            <person name="Cros-Aarteil S."/>
            <person name="Calhoun S."/>
            <person name="Haridas S."/>
            <person name="Kuo A."/>
            <person name="Mondo S."/>
            <person name="Pangilinan J."/>
            <person name="Riley R."/>
            <person name="Labutti K."/>
            <person name="Andreopoulos B."/>
            <person name="Lipzen A."/>
            <person name="Chen C."/>
            <person name="Yanf M."/>
            <person name="Daum C."/>
            <person name="Ng V."/>
            <person name="Clum A."/>
            <person name="Ohm R."/>
            <person name="Martin F."/>
            <person name="Silar P."/>
            <person name="Natvig D."/>
            <person name="Lalanne C."/>
            <person name="Gautier V."/>
            <person name="Ament-Velasquez S.L."/>
            <person name="Kruys A."/>
            <person name="Hutchinson M.I."/>
            <person name="Powell A.J."/>
            <person name="Barry K."/>
            <person name="Miller A.N."/>
            <person name="Grigoriev I.V."/>
            <person name="Debuchy R."/>
            <person name="Gladieux P."/>
            <person name="Thoren M.H."/>
            <person name="Johannesson H."/>
        </authorList>
    </citation>
    <scope>NUCLEOTIDE SEQUENCE</scope>
    <source>
        <strain evidence="2">CBS 731.68</strain>
    </source>
</reference>